<dbReference type="EMBL" id="JAAIUW010000001">
    <property type="protein sequence ID" value="KAF7844684.1"/>
    <property type="molecule type" value="Genomic_DNA"/>
</dbReference>
<evidence type="ECO:0000313" key="1">
    <source>
        <dbReference type="EMBL" id="KAF7844684.1"/>
    </source>
</evidence>
<dbReference type="Proteomes" id="UP000634136">
    <property type="component" value="Unassembled WGS sequence"/>
</dbReference>
<accession>A0A834XI01</accession>
<keyword evidence="2" id="KW-1185">Reference proteome</keyword>
<comment type="caution">
    <text evidence="1">The sequence shown here is derived from an EMBL/GenBank/DDBJ whole genome shotgun (WGS) entry which is preliminary data.</text>
</comment>
<evidence type="ECO:0000313" key="2">
    <source>
        <dbReference type="Proteomes" id="UP000634136"/>
    </source>
</evidence>
<organism evidence="1 2">
    <name type="scientific">Senna tora</name>
    <dbReference type="NCBI Taxonomy" id="362788"/>
    <lineage>
        <taxon>Eukaryota</taxon>
        <taxon>Viridiplantae</taxon>
        <taxon>Streptophyta</taxon>
        <taxon>Embryophyta</taxon>
        <taxon>Tracheophyta</taxon>
        <taxon>Spermatophyta</taxon>
        <taxon>Magnoliopsida</taxon>
        <taxon>eudicotyledons</taxon>
        <taxon>Gunneridae</taxon>
        <taxon>Pentapetalae</taxon>
        <taxon>rosids</taxon>
        <taxon>fabids</taxon>
        <taxon>Fabales</taxon>
        <taxon>Fabaceae</taxon>
        <taxon>Caesalpinioideae</taxon>
        <taxon>Cassia clade</taxon>
        <taxon>Senna</taxon>
    </lineage>
</organism>
<dbReference type="AlphaFoldDB" id="A0A834XI01"/>
<reference evidence="1" key="1">
    <citation type="submission" date="2020-09" db="EMBL/GenBank/DDBJ databases">
        <title>Genome-Enabled Discovery of Anthraquinone Biosynthesis in Senna tora.</title>
        <authorList>
            <person name="Kang S.-H."/>
            <person name="Pandey R.P."/>
            <person name="Lee C.-M."/>
            <person name="Sim J.-S."/>
            <person name="Jeong J.-T."/>
            <person name="Choi B.-S."/>
            <person name="Jung M."/>
            <person name="Ginzburg D."/>
            <person name="Zhao K."/>
            <person name="Won S.Y."/>
            <person name="Oh T.-J."/>
            <person name="Yu Y."/>
            <person name="Kim N.-H."/>
            <person name="Lee O.R."/>
            <person name="Lee T.-H."/>
            <person name="Bashyal P."/>
            <person name="Kim T.-S."/>
            <person name="Lee W.-H."/>
            <person name="Kawkins C."/>
            <person name="Kim C.-K."/>
            <person name="Kim J.S."/>
            <person name="Ahn B.O."/>
            <person name="Rhee S.Y."/>
            <person name="Sohng J.K."/>
        </authorList>
    </citation>
    <scope>NUCLEOTIDE SEQUENCE</scope>
    <source>
        <tissue evidence="1">Leaf</tissue>
    </source>
</reference>
<name>A0A834XI01_9FABA</name>
<sequence>MGIGSRNENRTERGEFSYLFMGLNGVRHYLR</sequence>
<proteinExistence type="predicted"/>
<protein>
    <submittedName>
        <fullName evidence="1">Uncharacterized protein</fullName>
    </submittedName>
</protein>
<gene>
    <name evidence="1" type="ORF">G2W53_001589</name>
</gene>